<comment type="caution">
    <text evidence="2">The sequence shown here is derived from an EMBL/GenBank/DDBJ whole genome shotgun (WGS) entry which is preliminary data.</text>
</comment>
<feature type="compositionally biased region" description="Basic and acidic residues" evidence="1">
    <location>
        <begin position="258"/>
        <end position="267"/>
    </location>
</feature>
<evidence type="ECO:0000256" key="1">
    <source>
        <dbReference type="SAM" id="MobiDB-lite"/>
    </source>
</evidence>
<proteinExistence type="predicted"/>
<evidence type="ECO:0000313" key="2">
    <source>
        <dbReference type="EMBL" id="MBF1673669.1"/>
    </source>
</evidence>
<evidence type="ECO:0000313" key="3">
    <source>
        <dbReference type="Proteomes" id="UP000785653"/>
    </source>
</evidence>
<gene>
    <name evidence="2" type="ORF">HXO65_05635</name>
</gene>
<dbReference type="Proteomes" id="UP000785653">
    <property type="component" value="Unassembled WGS sequence"/>
</dbReference>
<reference evidence="2" key="1">
    <citation type="submission" date="2020-04" db="EMBL/GenBank/DDBJ databases">
        <title>Deep metagenomics examines the oral microbiome during advanced dental caries in children, revealing novel taxa and co-occurrences with host molecules.</title>
        <authorList>
            <person name="Baker J.L."/>
            <person name="Morton J.T."/>
            <person name="Dinis M."/>
            <person name="Alvarez R."/>
            <person name="Tran N.C."/>
            <person name="Knight R."/>
            <person name="Edlund A."/>
        </authorList>
    </citation>
    <scope>NUCLEOTIDE SEQUENCE</scope>
    <source>
        <strain evidence="2">JCVI_47_bin.3</strain>
    </source>
</reference>
<name>A0A930M014_9MICC</name>
<organism evidence="2 3">
    <name type="scientific">Rothia mucilaginosa</name>
    <dbReference type="NCBI Taxonomy" id="43675"/>
    <lineage>
        <taxon>Bacteria</taxon>
        <taxon>Bacillati</taxon>
        <taxon>Actinomycetota</taxon>
        <taxon>Actinomycetes</taxon>
        <taxon>Micrococcales</taxon>
        <taxon>Micrococcaceae</taxon>
        <taxon>Rothia</taxon>
    </lineage>
</organism>
<dbReference type="EMBL" id="JABZXS010000073">
    <property type="protein sequence ID" value="MBF1673669.1"/>
    <property type="molecule type" value="Genomic_DNA"/>
</dbReference>
<dbReference type="AlphaFoldDB" id="A0A930M014"/>
<protein>
    <submittedName>
        <fullName evidence="2">Uncharacterized protein</fullName>
    </submittedName>
</protein>
<feature type="compositionally biased region" description="Basic and acidic residues" evidence="1">
    <location>
        <begin position="221"/>
        <end position="250"/>
    </location>
</feature>
<feature type="region of interest" description="Disordered" evidence="1">
    <location>
        <begin position="58"/>
        <end position="83"/>
    </location>
</feature>
<feature type="region of interest" description="Disordered" evidence="1">
    <location>
        <begin position="221"/>
        <end position="267"/>
    </location>
</feature>
<accession>A0A930M014</accession>
<sequence>MMLDDGNDYTGYYSPSGLGTFCTPVESRTLTANNPGEPRKPSPTEMLQEIEDKFAHTDIRPPILKQSYNSGNGTGRAKGDPNVYKGDNVNFYAEAPTASWEGELSVGHVEIESYPVQMTVQYGNGDEGTSYTIGEPIYPKSGSKARPTATSYVYKRSGNFHAYATVSYAGRYRVNGGPWQALRTVVKKDTVDPLLIRVWWVDVGRVGGTCEDDDTRWGCKNDPTMGKKDNPNPRLRKADIRTGQRWHLNDSGDGDTEYSLHRSWPDM</sequence>